<reference evidence="1" key="1">
    <citation type="submission" date="2018-07" db="EMBL/GenBank/DDBJ databases">
        <authorList>
            <person name="Ashton P.M."/>
            <person name="Dallman T."/>
            <person name="Nair S."/>
            <person name="De Pinna E."/>
            <person name="Peters T."/>
            <person name="Grant K."/>
        </authorList>
    </citation>
    <scope>NUCLEOTIDE SEQUENCE [LARGE SCALE GENOMIC DNA]</scope>
    <source>
        <strain evidence="1">440016</strain>
    </source>
</reference>
<organism evidence="1">
    <name type="scientific">Salmonella enterica I</name>
    <dbReference type="NCBI Taxonomy" id="59201"/>
    <lineage>
        <taxon>Bacteria</taxon>
        <taxon>Pseudomonadati</taxon>
        <taxon>Pseudomonadota</taxon>
        <taxon>Gammaproteobacteria</taxon>
        <taxon>Enterobacterales</taxon>
        <taxon>Enterobacteriaceae</taxon>
        <taxon>Salmonella</taxon>
    </lineage>
</organism>
<dbReference type="Proteomes" id="UP000839682">
    <property type="component" value="Unassembled WGS sequence"/>
</dbReference>
<sequence>MKKDEIFQMLVIVRQAYRDSLDGKSVSFTGVNGRAITNHDPVALRRELEYWEKRWAAACQPTRKPYKLARFS</sequence>
<protein>
    <recommendedName>
        <fullName evidence="2">Phage protein</fullName>
    </recommendedName>
</protein>
<proteinExistence type="predicted"/>
<dbReference type="EMBL" id="AAACIV010000048">
    <property type="protein sequence ID" value="EAA7255968.1"/>
    <property type="molecule type" value="Genomic_DNA"/>
</dbReference>
<name>A0A3V2P1K9_SALET</name>
<comment type="caution">
    <text evidence="1">The sequence shown here is derived from an EMBL/GenBank/DDBJ whole genome shotgun (WGS) entry which is preliminary data.</text>
</comment>
<dbReference type="AlphaFoldDB" id="A0A3V2P1K9"/>
<evidence type="ECO:0008006" key="2">
    <source>
        <dbReference type="Google" id="ProtNLM"/>
    </source>
</evidence>
<gene>
    <name evidence="1" type="ORF">DSF98_25510</name>
</gene>
<accession>A0A3V2P1K9</accession>
<evidence type="ECO:0000313" key="1">
    <source>
        <dbReference type="EMBL" id="EAA7255968.1"/>
    </source>
</evidence>